<reference evidence="1 2" key="1">
    <citation type="journal article" date="2012" name="J. Bacteriol.">
        <title>Complete genome sequence of Mycoplasma haemocanis strain Illinois.</title>
        <authorList>
            <person name="do Nascimento N.C."/>
            <person name="Guimaraes A.M."/>
            <person name="Santos A.P."/>
            <person name="Sanmiguel P.J."/>
            <person name="Messick J.B."/>
        </authorList>
    </citation>
    <scope>NUCLEOTIDE SEQUENCE [LARGE SCALE GENOMIC DNA]</scope>
    <source>
        <strain evidence="1 2">Illinois</strain>
    </source>
</reference>
<dbReference type="HOGENOM" id="CLU_3330408_0_0_14"/>
<organism evidence="1 2">
    <name type="scientific">Mycoplasma haemocanis (strain Illinois)</name>
    <dbReference type="NCBI Taxonomy" id="1111676"/>
    <lineage>
        <taxon>Bacteria</taxon>
        <taxon>Bacillati</taxon>
        <taxon>Mycoplasmatota</taxon>
        <taxon>Mollicutes</taxon>
        <taxon>Mycoplasmataceae</taxon>
        <taxon>Mycoplasma</taxon>
    </lineage>
</organism>
<proteinExistence type="predicted"/>
<evidence type="ECO:0000313" key="2">
    <source>
        <dbReference type="Proteomes" id="UP000009135"/>
    </source>
</evidence>
<evidence type="ECO:0000313" key="1">
    <source>
        <dbReference type="EMBL" id="AFM45073.1"/>
    </source>
</evidence>
<protein>
    <submittedName>
        <fullName evidence="1">Uncharacterized protein</fullName>
    </submittedName>
</protein>
<accession>I6RDJ4</accession>
<gene>
    <name evidence="1" type="ordered locus">MHC_06003</name>
</gene>
<sequence>MWSQVNRDCMIKERIFLAKKGGKWVYEERQQTLNWKIN</sequence>
<dbReference type="AlphaFoldDB" id="I6RDJ4"/>
<dbReference type="Proteomes" id="UP000009135">
    <property type="component" value="Chromosome"/>
</dbReference>
<dbReference type="KEGG" id="mhe:MHC_06003"/>
<name>I6RDJ4_MYCHN</name>
<keyword evidence="2" id="KW-1185">Reference proteome</keyword>
<dbReference type="EMBL" id="CP003199">
    <property type="protein sequence ID" value="AFM45073.1"/>
    <property type="molecule type" value="Genomic_DNA"/>
</dbReference>
<dbReference type="STRING" id="1111676.MHC_06003"/>